<evidence type="ECO:0000313" key="3">
    <source>
        <dbReference type="Proteomes" id="UP000075806"/>
    </source>
</evidence>
<sequence>MGTSKKNNNTPKYFQFMLTELINRKKKMDKHEKAKINWSIFVFTSMAIAFIYIIYTYFIHTASTNIRQFFTLNTSTILLIMITTLGVLQVKYFKKKEEKAEKEYEELRLEIIERSPEFWQEDQDWSKRHLIFTQIKSENDINLFHK</sequence>
<dbReference type="AlphaFoldDB" id="A0A162EKP6"/>
<keyword evidence="1" id="KW-0812">Transmembrane</keyword>
<feature type="transmembrane region" description="Helical" evidence="1">
    <location>
        <begin position="70"/>
        <end position="90"/>
    </location>
</feature>
<keyword evidence="1" id="KW-0472">Membrane</keyword>
<accession>A0A162EKP6</accession>
<dbReference type="InterPro" id="IPR020210">
    <property type="entry name" value="Uncharacterised_YpbF_TM"/>
</dbReference>
<reference evidence="2" key="1">
    <citation type="submission" date="2016-02" db="EMBL/GenBank/DDBJ databases">
        <title>Genome sequence of Bacillus trypoxylicola KCTC 13244(T).</title>
        <authorList>
            <person name="Jeong H."/>
            <person name="Park S.-H."/>
            <person name="Choi S.-K."/>
        </authorList>
    </citation>
    <scope>NUCLEOTIDE SEQUENCE [LARGE SCALE GENOMIC DNA]</scope>
    <source>
        <strain evidence="2">KCTC 13244</strain>
    </source>
</reference>
<dbReference type="OrthoDB" id="2969742at2"/>
<evidence type="ECO:0008006" key="4">
    <source>
        <dbReference type="Google" id="ProtNLM"/>
    </source>
</evidence>
<dbReference type="STRING" id="519424.AZF04_17480"/>
<proteinExistence type="predicted"/>
<keyword evidence="1" id="KW-1133">Transmembrane helix</keyword>
<dbReference type="RefSeq" id="WP_045484177.1">
    <property type="nucleotide sequence ID" value="NZ_LTAO01000009.1"/>
</dbReference>
<dbReference type="EMBL" id="LTAO01000009">
    <property type="protein sequence ID" value="KYG33137.1"/>
    <property type="molecule type" value="Genomic_DNA"/>
</dbReference>
<dbReference type="Proteomes" id="UP000075806">
    <property type="component" value="Unassembled WGS sequence"/>
</dbReference>
<name>A0A162EKP6_9BACI</name>
<dbReference type="Pfam" id="PF10864">
    <property type="entry name" value="DUF2663"/>
    <property type="match status" value="1"/>
</dbReference>
<protein>
    <recommendedName>
        <fullName evidence="4">DUF2663 domain-containing protein</fullName>
    </recommendedName>
</protein>
<feature type="transmembrane region" description="Helical" evidence="1">
    <location>
        <begin position="36"/>
        <end position="58"/>
    </location>
</feature>
<comment type="caution">
    <text evidence="2">The sequence shown here is derived from an EMBL/GenBank/DDBJ whole genome shotgun (WGS) entry which is preliminary data.</text>
</comment>
<keyword evidence="3" id="KW-1185">Reference proteome</keyword>
<evidence type="ECO:0000313" key="2">
    <source>
        <dbReference type="EMBL" id="KYG33137.1"/>
    </source>
</evidence>
<evidence type="ECO:0000256" key="1">
    <source>
        <dbReference type="SAM" id="Phobius"/>
    </source>
</evidence>
<gene>
    <name evidence="2" type="ORF">AZF04_17480</name>
</gene>
<organism evidence="2 3">
    <name type="scientific">Alkalihalobacillus trypoxylicola</name>
    <dbReference type="NCBI Taxonomy" id="519424"/>
    <lineage>
        <taxon>Bacteria</taxon>
        <taxon>Bacillati</taxon>
        <taxon>Bacillota</taxon>
        <taxon>Bacilli</taxon>
        <taxon>Bacillales</taxon>
        <taxon>Bacillaceae</taxon>
        <taxon>Alkalihalobacillus</taxon>
    </lineage>
</organism>